<evidence type="ECO:0000313" key="4">
    <source>
        <dbReference type="EMBL" id="MDG3016371.1"/>
    </source>
</evidence>
<dbReference type="Pfam" id="PF17926">
    <property type="entry name" value="TetR_C_21"/>
    <property type="match status" value="1"/>
</dbReference>
<dbReference type="GO" id="GO:0003677">
    <property type="term" value="F:DNA binding"/>
    <property type="evidence" value="ECO:0007669"/>
    <property type="project" value="UniProtKB-UniRule"/>
</dbReference>
<dbReference type="AlphaFoldDB" id="A0A9X4RIR1"/>
<feature type="domain" description="HTH tetR-type" evidence="3">
    <location>
        <begin position="14"/>
        <end position="74"/>
    </location>
</feature>
<dbReference type="RefSeq" id="WP_277830501.1">
    <property type="nucleotide sequence ID" value="NZ_JAAIVF010000001.1"/>
</dbReference>
<keyword evidence="1 2" id="KW-0238">DNA-binding</keyword>
<organism evidence="4 5">
    <name type="scientific">Speluncibacter jeojiensis</name>
    <dbReference type="NCBI Taxonomy" id="2710754"/>
    <lineage>
        <taxon>Bacteria</taxon>
        <taxon>Bacillati</taxon>
        <taxon>Actinomycetota</taxon>
        <taxon>Actinomycetes</taxon>
        <taxon>Mycobacteriales</taxon>
        <taxon>Speluncibacteraceae</taxon>
        <taxon>Speluncibacter</taxon>
    </lineage>
</organism>
<dbReference type="InterPro" id="IPR050109">
    <property type="entry name" value="HTH-type_TetR-like_transc_reg"/>
</dbReference>
<accession>A0A9X4RIR1</accession>
<dbReference type="SUPFAM" id="SSF48498">
    <property type="entry name" value="Tetracyclin repressor-like, C-terminal domain"/>
    <property type="match status" value="1"/>
</dbReference>
<dbReference type="Pfam" id="PF00440">
    <property type="entry name" value="TetR_N"/>
    <property type="match status" value="1"/>
</dbReference>
<dbReference type="PANTHER" id="PTHR30328:SF54">
    <property type="entry name" value="HTH-TYPE TRANSCRIPTIONAL REPRESSOR SCO4008"/>
    <property type="match status" value="1"/>
</dbReference>
<dbReference type="Gene3D" id="1.10.357.10">
    <property type="entry name" value="Tetracycline Repressor, domain 2"/>
    <property type="match status" value="1"/>
</dbReference>
<sequence>MRTDTAKAGTSRGEATRRRILTAARDEFAAYGLGGARIDRIASEARASKERMYAYFGDKQALFDAVLEESLDRFLDEVPFDAEDVPEYAMRLFDHFVSEPEIQRMLLWGQLQGDGERMHRLGERAAEARIEAIGDAQDRGLIAPQWEPLDLATMVFAVVMGWVSAPGADCNLVEGQSELARRRTVVGEAVRRICAP</sequence>
<evidence type="ECO:0000259" key="3">
    <source>
        <dbReference type="PROSITE" id="PS50977"/>
    </source>
</evidence>
<dbReference type="Proteomes" id="UP001152755">
    <property type="component" value="Unassembled WGS sequence"/>
</dbReference>
<gene>
    <name evidence="4" type="ORF">NVS88_17585</name>
</gene>
<keyword evidence="5" id="KW-1185">Reference proteome</keyword>
<dbReference type="InterPro" id="IPR009057">
    <property type="entry name" value="Homeodomain-like_sf"/>
</dbReference>
<dbReference type="EMBL" id="JANRHA010000013">
    <property type="protein sequence ID" value="MDG3016371.1"/>
    <property type="molecule type" value="Genomic_DNA"/>
</dbReference>
<proteinExistence type="predicted"/>
<evidence type="ECO:0000256" key="2">
    <source>
        <dbReference type="PROSITE-ProRule" id="PRU00335"/>
    </source>
</evidence>
<dbReference type="PROSITE" id="PS50977">
    <property type="entry name" value="HTH_TETR_2"/>
    <property type="match status" value="1"/>
</dbReference>
<dbReference type="InterPro" id="IPR001647">
    <property type="entry name" value="HTH_TetR"/>
</dbReference>
<dbReference type="InterPro" id="IPR036271">
    <property type="entry name" value="Tet_transcr_reg_TetR-rel_C_sf"/>
</dbReference>
<evidence type="ECO:0000256" key="1">
    <source>
        <dbReference type="ARBA" id="ARBA00023125"/>
    </source>
</evidence>
<feature type="DNA-binding region" description="H-T-H motif" evidence="2">
    <location>
        <begin position="37"/>
        <end position="56"/>
    </location>
</feature>
<dbReference type="SUPFAM" id="SSF46689">
    <property type="entry name" value="Homeodomain-like"/>
    <property type="match status" value="1"/>
</dbReference>
<evidence type="ECO:0000313" key="5">
    <source>
        <dbReference type="Proteomes" id="UP001152755"/>
    </source>
</evidence>
<protein>
    <submittedName>
        <fullName evidence="4">TetR/AcrR family transcriptional regulator</fullName>
    </submittedName>
</protein>
<dbReference type="InterPro" id="IPR041467">
    <property type="entry name" value="Sco4008_C"/>
</dbReference>
<comment type="caution">
    <text evidence="4">The sequence shown here is derived from an EMBL/GenBank/DDBJ whole genome shotgun (WGS) entry which is preliminary data.</text>
</comment>
<dbReference type="PRINTS" id="PR00455">
    <property type="entry name" value="HTHTETR"/>
</dbReference>
<dbReference type="PANTHER" id="PTHR30328">
    <property type="entry name" value="TRANSCRIPTIONAL REPRESSOR"/>
    <property type="match status" value="1"/>
</dbReference>
<name>A0A9X4RIR1_9ACTN</name>
<reference evidence="4" key="1">
    <citation type="submission" date="2022-08" db="EMBL/GenBank/DDBJ databases">
        <title>Genome analysis of Corynebacteriales strain.</title>
        <authorList>
            <person name="Lee S.D."/>
        </authorList>
    </citation>
    <scope>NUCLEOTIDE SEQUENCE</scope>
    <source>
        <strain evidence="4">D3-21</strain>
    </source>
</reference>
<dbReference type="GO" id="GO:0006355">
    <property type="term" value="P:regulation of DNA-templated transcription"/>
    <property type="evidence" value="ECO:0007669"/>
    <property type="project" value="UniProtKB-ARBA"/>
</dbReference>